<feature type="transmembrane region" description="Helical" evidence="8">
    <location>
        <begin position="404"/>
        <end position="426"/>
    </location>
</feature>
<evidence type="ECO:0000313" key="13">
    <source>
        <dbReference type="Proteomes" id="UP000068026"/>
    </source>
</evidence>
<feature type="transmembrane region" description="Helical" evidence="8">
    <location>
        <begin position="314"/>
        <end position="340"/>
    </location>
</feature>
<evidence type="ECO:0000256" key="6">
    <source>
        <dbReference type="ARBA" id="ARBA00038076"/>
    </source>
</evidence>
<evidence type="ECO:0000256" key="8">
    <source>
        <dbReference type="SAM" id="Phobius"/>
    </source>
</evidence>
<dbReference type="GO" id="GO:0005886">
    <property type="term" value="C:plasma membrane"/>
    <property type="evidence" value="ECO:0007669"/>
    <property type="project" value="UniProtKB-SubCell"/>
</dbReference>
<proteinExistence type="inferred from homology"/>
<protein>
    <submittedName>
        <fullName evidence="11">ABC transporter permease YtrF</fullName>
    </submittedName>
    <submittedName>
        <fullName evidence="12">ABC-type antimicrobial peptide transport system, permease component</fullName>
    </submittedName>
</protein>
<dbReference type="EMBL" id="FQUA01000003">
    <property type="protein sequence ID" value="SHE50496.1"/>
    <property type="molecule type" value="Genomic_DNA"/>
</dbReference>
<keyword evidence="13" id="KW-1185">Reference proteome</keyword>
<dbReference type="PANTHER" id="PTHR30572">
    <property type="entry name" value="MEMBRANE COMPONENT OF TRANSPORTER-RELATED"/>
    <property type="match status" value="1"/>
</dbReference>
<reference evidence="12" key="3">
    <citation type="submission" date="2016-11" db="EMBL/GenBank/DDBJ databases">
        <authorList>
            <person name="Varghese N."/>
            <person name="Submissions S."/>
        </authorList>
    </citation>
    <scope>NUCLEOTIDE SEQUENCE</scope>
    <source>
        <strain evidence="12">DSM 1682</strain>
    </source>
</reference>
<evidence type="ECO:0000256" key="3">
    <source>
        <dbReference type="ARBA" id="ARBA00022692"/>
    </source>
</evidence>
<comment type="similarity">
    <text evidence="6">Belongs to the ABC-4 integral membrane protein family.</text>
</comment>
<dbReference type="InterPro" id="IPR025857">
    <property type="entry name" value="MacB_PCD"/>
</dbReference>
<dbReference type="Pfam" id="PF02687">
    <property type="entry name" value="FtsX"/>
    <property type="match status" value="1"/>
</dbReference>
<dbReference type="PANTHER" id="PTHR30572:SF4">
    <property type="entry name" value="ABC TRANSPORTER PERMEASE YTRF"/>
    <property type="match status" value="1"/>
</dbReference>
<feature type="domain" description="MacB-like periplasmic core" evidence="10">
    <location>
        <begin position="21"/>
        <end position="290"/>
    </location>
</feature>
<dbReference type="EMBL" id="CP014223">
    <property type="protein sequence ID" value="AMJ42058.1"/>
    <property type="molecule type" value="Genomic_DNA"/>
</dbReference>
<feature type="transmembrane region" description="Helical" evidence="8">
    <location>
        <begin position="21"/>
        <end position="45"/>
    </location>
</feature>
<keyword evidence="4 8" id="KW-1133">Transmembrane helix</keyword>
<feature type="transmembrane region" description="Helical" evidence="8">
    <location>
        <begin position="361"/>
        <end position="384"/>
    </location>
</feature>
<reference evidence="14" key="4">
    <citation type="submission" date="2016-11" db="EMBL/GenBank/DDBJ databases">
        <authorList>
            <person name="Jaros S."/>
            <person name="Januszkiewicz K."/>
            <person name="Wedrychowicz H."/>
        </authorList>
    </citation>
    <scope>NUCLEOTIDE SEQUENCE [LARGE SCALE GENOMIC DNA]</scope>
    <source>
        <strain evidence="14">DSM 1682</strain>
    </source>
</reference>
<evidence type="ECO:0000256" key="7">
    <source>
        <dbReference type="SAM" id="MobiDB-lite"/>
    </source>
</evidence>
<keyword evidence="3 8" id="KW-0812">Transmembrane</keyword>
<comment type="subcellular location">
    <subcellularLocation>
        <location evidence="1">Cell membrane</location>
        <topology evidence="1">Multi-pass membrane protein</topology>
    </subcellularLocation>
</comment>
<dbReference type="InterPro" id="IPR003838">
    <property type="entry name" value="ABC3_permease_C"/>
</dbReference>
<dbReference type="AlphaFoldDB" id="A0A0X8VBU9"/>
<keyword evidence="5 8" id="KW-0472">Membrane</keyword>
<dbReference type="KEGG" id="cpro:CPRO_25100"/>
<dbReference type="Proteomes" id="UP000068026">
    <property type="component" value="Chromosome"/>
</dbReference>
<dbReference type="RefSeq" id="WP_066052267.1">
    <property type="nucleotide sequence ID" value="NZ_CP014223.1"/>
</dbReference>
<feature type="region of interest" description="Disordered" evidence="7">
    <location>
        <begin position="244"/>
        <end position="265"/>
    </location>
</feature>
<accession>A0A0X8VBU9</accession>
<evidence type="ECO:0000259" key="9">
    <source>
        <dbReference type="Pfam" id="PF02687"/>
    </source>
</evidence>
<dbReference type="Proteomes" id="UP000184204">
    <property type="component" value="Unassembled WGS sequence"/>
</dbReference>
<organism evidence="12 14">
    <name type="scientific">Anaerotignum propionicum DSM 1682</name>
    <dbReference type="NCBI Taxonomy" id="991789"/>
    <lineage>
        <taxon>Bacteria</taxon>
        <taxon>Bacillati</taxon>
        <taxon>Bacillota</taxon>
        <taxon>Clostridia</taxon>
        <taxon>Lachnospirales</taxon>
        <taxon>Anaerotignaceae</taxon>
        <taxon>Anaerotignum</taxon>
    </lineage>
</organism>
<sequence length="443" mass="48177">MSTKDLLDMALRNLLKRKLRTFLTVLGVVIGTASIVVMVSIGIGMNESFARQLESWGSLQVIDVYSPNGDGGRYMPDDDAAKDAKKNGKKVKLDAVAVESFRQMAGVEAVSPIKNLYLMLGSGKYVADANIIGLDPAAMEALGYKIENGRALNGEDVKSIVVGGGVEFYDPKLNWEMRMNSEPPQLELVGDKVEVSYDWSYGSKYADKTIKSNKFEVVGTMSADGSNGWSVIMPIKELEKIEKAQQEWEKKRNGSSGGRGQKQQSHEYEQVMVKVIDIKNVQAVQQQIKDMGYRATSLSDELDAMKETTKMLRMVLGAIGAISLVVAAIGITNTMVMAIYERTREIGIMKVIGASLRDIKLLFLTEAAFIGFAGGILGIGVSFVTSKLVNFVAMQQGSDMSSSIPIWLYIGSIAFATVIGVLSGYLPAQRAMKLSALSAIKTE</sequence>
<dbReference type="Pfam" id="PF12704">
    <property type="entry name" value="MacB_PCD"/>
    <property type="match status" value="1"/>
</dbReference>
<evidence type="ECO:0000256" key="1">
    <source>
        <dbReference type="ARBA" id="ARBA00004651"/>
    </source>
</evidence>
<evidence type="ECO:0000256" key="2">
    <source>
        <dbReference type="ARBA" id="ARBA00022475"/>
    </source>
</evidence>
<evidence type="ECO:0000259" key="10">
    <source>
        <dbReference type="Pfam" id="PF12704"/>
    </source>
</evidence>
<feature type="domain" description="ABC3 transporter permease C-terminal" evidence="9">
    <location>
        <begin position="318"/>
        <end position="435"/>
    </location>
</feature>
<reference evidence="13" key="2">
    <citation type="submission" date="2016-01" db="EMBL/GenBank/DDBJ databases">
        <authorList>
            <person name="Poehlein A."/>
            <person name="Schlien K."/>
            <person name="Gottschalk G."/>
            <person name="Buckel W."/>
            <person name="Daniel R."/>
        </authorList>
    </citation>
    <scope>NUCLEOTIDE SEQUENCE [LARGE SCALE GENOMIC DNA]</scope>
    <source>
        <strain evidence="13">X2</strain>
    </source>
</reference>
<reference evidence="11 13" key="1">
    <citation type="journal article" date="2016" name="Genome Announc.">
        <title>Complete Genome Sequence of the Amino Acid-Fermenting Clostridium propionicum X2 (DSM 1682).</title>
        <authorList>
            <person name="Poehlein A."/>
            <person name="Schlien K."/>
            <person name="Chowdhury N.P."/>
            <person name="Gottschalk G."/>
            <person name="Buckel W."/>
            <person name="Daniel R."/>
        </authorList>
    </citation>
    <scope>NUCLEOTIDE SEQUENCE [LARGE SCALE GENOMIC DNA]</scope>
    <source>
        <strain evidence="11 13">X2</strain>
    </source>
</reference>
<dbReference type="GO" id="GO:0022857">
    <property type="term" value="F:transmembrane transporter activity"/>
    <property type="evidence" value="ECO:0007669"/>
    <property type="project" value="TreeGrafter"/>
</dbReference>
<evidence type="ECO:0000256" key="5">
    <source>
        <dbReference type="ARBA" id="ARBA00023136"/>
    </source>
</evidence>
<name>A0A0X8VBU9_ANAPI</name>
<evidence type="ECO:0000313" key="11">
    <source>
        <dbReference type="EMBL" id="AMJ42058.1"/>
    </source>
</evidence>
<evidence type="ECO:0000256" key="4">
    <source>
        <dbReference type="ARBA" id="ARBA00022989"/>
    </source>
</evidence>
<dbReference type="InterPro" id="IPR050250">
    <property type="entry name" value="Macrolide_Exporter_MacB"/>
</dbReference>
<evidence type="ECO:0000313" key="14">
    <source>
        <dbReference type="Proteomes" id="UP000184204"/>
    </source>
</evidence>
<dbReference type="OrthoDB" id="9770099at2"/>
<evidence type="ECO:0000313" key="12">
    <source>
        <dbReference type="EMBL" id="SHE50496.1"/>
    </source>
</evidence>
<gene>
    <name evidence="11" type="primary">ytrF_2</name>
    <name evidence="11" type="ORF">CPRO_25100</name>
    <name evidence="12" type="ORF">SAMN02745151_00879</name>
</gene>
<keyword evidence="2" id="KW-1003">Cell membrane</keyword>